<dbReference type="InterPro" id="IPR045062">
    <property type="entry name" value="Cyt_c_biogenesis_CcsA/CcmC"/>
</dbReference>
<feature type="transmembrane region" description="Helical" evidence="7">
    <location>
        <begin position="183"/>
        <end position="201"/>
    </location>
</feature>
<dbReference type="EMBL" id="CP045032">
    <property type="protein sequence ID" value="QFQ03185.1"/>
    <property type="molecule type" value="Genomic_DNA"/>
</dbReference>
<dbReference type="PANTHER" id="PTHR30071">
    <property type="entry name" value="HEME EXPORTER PROTEIN C"/>
    <property type="match status" value="1"/>
</dbReference>
<feature type="transmembrane region" description="Helical" evidence="7">
    <location>
        <begin position="309"/>
        <end position="327"/>
    </location>
</feature>
<evidence type="ECO:0000256" key="3">
    <source>
        <dbReference type="ARBA" id="ARBA00022748"/>
    </source>
</evidence>
<feature type="transmembrane region" description="Helical" evidence="7">
    <location>
        <begin position="279"/>
        <end position="297"/>
    </location>
</feature>
<accession>A0A5J6ZBW9</accession>
<evidence type="ECO:0000313" key="10">
    <source>
        <dbReference type="Proteomes" id="UP000326711"/>
    </source>
</evidence>
<keyword evidence="10" id="KW-1185">Reference proteome</keyword>
<feature type="domain" description="Cytochrome c assembly protein" evidence="8">
    <location>
        <begin position="154"/>
        <end position="364"/>
    </location>
</feature>
<comment type="subcellular location">
    <subcellularLocation>
        <location evidence="1">Membrane</location>
        <topology evidence="1">Multi-pass membrane protein</topology>
    </subcellularLocation>
</comment>
<evidence type="ECO:0000256" key="2">
    <source>
        <dbReference type="ARBA" id="ARBA00022692"/>
    </source>
</evidence>
<feature type="transmembrane region" description="Helical" evidence="7">
    <location>
        <begin position="221"/>
        <end position="245"/>
    </location>
</feature>
<dbReference type="GO" id="GO:0020037">
    <property type="term" value="F:heme binding"/>
    <property type="evidence" value="ECO:0007669"/>
    <property type="project" value="InterPro"/>
</dbReference>
<dbReference type="InterPro" id="IPR002541">
    <property type="entry name" value="Cyt_c_assembly"/>
</dbReference>
<evidence type="ECO:0000256" key="5">
    <source>
        <dbReference type="ARBA" id="ARBA00023136"/>
    </source>
</evidence>
<dbReference type="InterPro" id="IPR017562">
    <property type="entry name" value="Cyt_c_biogenesis_CcsA"/>
</dbReference>
<dbReference type="PANTHER" id="PTHR30071:SF1">
    <property type="entry name" value="CYTOCHROME B_B6 PROTEIN-RELATED"/>
    <property type="match status" value="1"/>
</dbReference>
<reference evidence="10" key="1">
    <citation type="submission" date="2019-10" db="EMBL/GenBank/DDBJ databases">
        <title>Complete genome sequence of Corynebacterium urogenitalis DSM 108747, isolated from the genital tract of a cow.</title>
        <authorList>
            <person name="Ruckert C."/>
            <person name="Ballas P."/>
            <person name="Wagener K."/>
            <person name="Drillich M."/>
            <person name="Kaempfer P."/>
            <person name="Busse H.-J."/>
            <person name="Ehling-Schulz M."/>
        </authorList>
    </citation>
    <scope>NUCLEOTIDE SEQUENCE [LARGE SCALE GENOMIC DNA]</scope>
    <source>
        <strain evidence="10">LMM 1652</strain>
    </source>
</reference>
<dbReference type="GO" id="GO:0017004">
    <property type="term" value="P:cytochrome complex assembly"/>
    <property type="evidence" value="ECO:0007669"/>
    <property type="project" value="UniProtKB-KW"/>
</dbReference>
<dbReference type="NCBIfam" id="TIGR03144">
    <property type="entry name" value="cytochr_II_ccsB"/>
    <property type="match status" value="1"/>
</dbReference>
<keyword evidence="2 7" id="KW-0812">Transmembrane</keyword>
<evidence type="ECO:0000259" key="8">
    <source>
        <dbReference type="Pfam" id="PF01578"/>
    </source>
</evidence>
<dbReference type="Proteomes" id="UP000326711">
    <property type="component" value="Chromosome"/>
</dbReference>
<dbReference type="GO" id="GO:0005886">
    <property type="term" value="C:plasma membrane"/>
    <property type="evidence" value="ECO:0007669"/>
    <property type="project" value="TreeGrafter"/>
</dbReference>
<feature type="transmembrane region" description="Helical" evidence="7">
    <location>
        <begin position="17"/>
        <end position="37"/>
    </location>
</feature>
<proteinExistence type="predicted"/>
<dbReference type="RefSeq" id="WP_151903458.1">
    <property type="nucleotide sequence ID" value="NZ_CP045032.1"/>
</dbReference>
<gene>
    <name evidence="9" type="primary">ccsA</name>
    <name evidence="9" type="ORF">CUROG_09205</name>
</gene>
<evidence type="ECO:0000256" key="7">
    <source>
        <dbReference type="SAM" id="Phobius"/>
    </source>
</evidence>
<feature type="region of interest" description="Disordered" evidence="6">
    <location>
        <begin position="69"/>
        <end position="91"/>
    </location>
</feature>
<evidence type="ECO:0000256" key="6">
    <source>
        <dbReference type="SAM" id="MobiDB-lite"/>
    </source>
</evidence>
<protein>
    <submittedName>
        <fullName evidence="9">Cytochrome c biogenesis protein CcsA</fullName>
    </submittedName>
</protein>
<keyword evidence="5 7" id="KW-0472">Membrane</keyword>
<feature type="transmembrane region" description="Helical" evidence="7">
    <location>
        <begin position="157"/>
        <end position="176"/>
    </location>
</feature>
<dbReference type="Pfam" id="PF01578">
    <property type="entry name" value="Cytochrom_C_asm"/>
    <property type="match status" value="1"/>
</dbReference>
<organism evidence="9 10">
    <name type="scientific">Corynebacterium urogenitale</name>
    <dbReference type="NCBI Taxonomy" id="2487892"/>
    <lineage>
        <taxon>Bacteria</taxon>
        <taxon>Bacillati</taxon>
        <taxon>Actinomycetota</taxon>
        <taxon>Actinomycetes</taxon>
        <taxon>Mycobacteriales</taxon>
        <taxon>Corynebacteriaceae</taxon>
        <taxon>Corynebacterium</taxon>
    </lineage>
</organism>
<sequence>MGNTNIDQNLAGFSDSAFIAAVTIYLLALAVSLLYYSQAHLASEKRRERAKVLSEVKANAAQREKVTVGAGAGSDAGSGVGGRGVSDDDARGVSAAGAVDESSLPETLRADAILKRVNRADKLGGVTQALVWLAVAVHAVQVILRGLAAGRFPWGNLFEYVTVVTLFAMVISAAVIQRKSMRVMWPWLLTPVVALLFYAGTNLYAETAPVVPSLQSGWFPIHVSTVSIGGGIGLLSGMASIMYLVRRAQPKGKEKGILGAIASPLPDAAKLDALAYRTAVWALPIFGLGVVFGAIWADAAWGRFWGWDPKETVSLITWMIYAVYLHARATPGWRGNKAAWINVIAFATMVFNLFFINMVVSGLHSYAGLN</sequence>
<dbReference type="KEGG" id="cuo:CUROG_09205"/>
<dbReference type="AlphaFoldDB" id="A0A5J6ZBW9"/>
<feature type="compositionally biased region" description="Gly residues" evidence="6">
    <location>
        <begin position="70"/>
        <end position="84"/>
    </location>
</feature>
<feature type="transmembrane region" description="Helical" evidence="7">
    <location>
        <begin position="339"/>
        <end position="360"/>
    </location>
</feature>
<evidence type="ECO:0000256" key="1">
    <source>
        <dbReference type="ARBA" id="ARBA00004141"/>
    </source>
</evidence>
<evidence type="ECO:0000256" key="4">
    <source>
        <dbReference type="ARBA" id="ARBA00022989"/>
    </source>
</evidence>
<keyword evidence="3" id="KW-0201">Cytochrome c-type biogenesis</keyword>
<dbReference type="OrthoDB" id="9814290at2"/>
<evidence type="ECO:0000313" key="9">
    <source>
        <dbReference type="EMBL" id="QFQ03185.1"/>
    </source>
</evidence>
<feature type="transmembrane region" description="Helical" evidence="7">
    <location>
        <begin position="123"/>
        <end position="145"/>
    </location>
</feature>
<keyword evidence="4 7" id="KW-1133">Transmembrane helix</keyword>
<name>A0A5J6ZBW9_9CORY</name>